<keyword evidence="2 6" id="KW-0698">rRNA processing</keyword>
<evidence type="ECO:0000313" key="9">
    <source>
        <dbReference type="EMBL" id="KXB31591.1"/>
    </source>
</evidence>
<dbReference type="STRING" id="281362.AT959_04290"/>
<name>A0A133XKW8_9RHOO</name>
<dbReference type="InterPro" id="IPR053910">
    <property type="entry name" value="RsmI_HTH"/>
</dbReference>
<keyword evidence="5 6" id="KW-0949">S-adenosyl-L-methionine</keyword>
<dbReference type="InterPro" id="IPR008189">
    <property type="entry name" value="rRNA_ssu_MeTfrase_I"/>
</dbReference>
<evidence type="ECO:0000256" key="4">
    <source>
        <dbReference type="ARBA" id="ARBA00022679"/>
    </source>
</evidence>
<dbReference type="InterPro" id="IPR018063">
    <property type="entry name" value="SAM_MeTrfase_RsmI_CS"/>
</dbReference>
<evidence type="ECO:0000259" key="7">
    <source>
        <dbReference type="Pfam" id="PF00590"/>
    </source>
</evidence>
<dbReference type="FunFam" id="3.30.950.10:FF:000002">
    <property type="entry name" value="Ribosomal RNA small subunit methyltransferase I"/>
    <property type="match status" value="1"/>
</dbReference>
<dbReference type="Gene3D" id="3.30.950.10">
    <property type="entry name" value="Methyltransferase, Cobalt-precorrin-4 Transmethylase, Domain 2"/>
    <property type="match status" value="1"/>
</dbReference>
<comment type="similarity">
    <text evidence="6">Belongs to the methyltransferase superfamily. RsmI family.</text>
</comment>
<dbReference type="GO" id="GO:0070677">
    <property type="term" value="F:rRNA (cytosine-2'-O-)-methyltransferase activity"/>
    <property type="evidence" value="ECO:0007669"/>
    <property type="project" value="UniProtKB-UniRule"/>
</dbReference>
<comment type="caution">
    <text evidence="9">The sequence shown here is derived from an EMBL/GenBank/DDBJ whole genome shotgun (WGS) entry which is preliminary data.</text>
</comment>
<dbReference type="SUPFAM" id="SSF53790">
    <property type="entry name" value="Tetrapyrrole methylase"/>
    <property type="match status" value="1"/>
</dbReference>
<dbReference type="Pfam" id="PF23016">
    <property type="entry name" value="RsmI_C"/>
    <property type="match status" value="1"/>
</dbReference>
<dbReference type="InterPro" id="IPR014777">
    <property type="entry name" value="4pyrrole_Mease_sub1"/>
</dbReference>
<dbReference type="CDD" id="cd11648">
    <property type="entry name" value="RsmI"/>
    <property type="match status" value="1"/>
</dbReference>
<feature type="domain" description="RsmI HTH" evidence="8">
    <location>
        <begin position="231"/>
        <end position="277"/>
    </location>
</feature>
<comment type="subcellular location">
    <subcellularLocation>
        <location evidence="6">Cytoplasm</location>
    </subcellularLocation>
</comment>
<dbReference type="PANTHER" id="PTHR46111">
    <property type="entry name" value="RIBOSOMAL RNA SMALL SUBUNIT METHYLTRANSFERASE I"/>
    <property type="match status" value="1"/>
</dbReference>
<keyword evidence="4 6" id="KW-0808">Transferase</keyword>
<evidence type="ECO:0000313" key="10">
    <source>
        <dbReference type="Proteomes" id="UP000070186"/>
    </source>
</evidence>
<dbReference type="EMBL" id="LODL01000010">
    <property type="protein sequence ID" value="KXB31591.1"/>
    <property type="molecule type" value="Genomic_DNA"/>
</dbReference>
<sequence>MTEESAALYVVPTPLGNMADLTRRAEEVLRRVPWVAAEDTRHSGPMLKQLGSSARTLPAHQHNEHEAAARIVERLQAGEAVALISDAGTPGISDPGARVVAAVRAAGCKVVPLPGPCAATTALSASGLLDEHFLFYGFLPSKGGQRRQVLEGLREHPYALVFYEAPHRVLETVADLATVFGERTLVIGRELTKMFESIHSCPLGEALDWLKGDPNRQRGEFVLMVSGAPADADDGEGERVLKLLLADGLPVKQAAKLAAAISGAAKNALYERALALKNE</sequence>
<protein>
    <recommendedName>
        <fullName evidence="6">Ribosomal RNA small subunit methyltransferase I</fullName>
        <ecNumber evidence="6">2.1.1.198</ecNumber>
    </recommendedName>
    <alternativeName>
        <fullName evidence="6">16S rRNA 2'-O-ribose C1402 methyltransferase</fullName>
    </alternativeName>
    <alternativeName>
        <fullName evidence="6">rRNA (cytidine-2'-O-)-methyltransferase RsmI</fullName>
    </alternativeName>
</protein>
<reference evidence="9 10" key="1">
    <citation type="submission" date="2015-12" db="EMBL/GenBank/DDBJ databases">
        <title>Nitrous oxide reduction kinetics distinguish bacteria harboring typical versus atypical NosZ.</title>
        <authorList>
            <person name="Yoon S."/>
            <person name="Nissen S."/>
            <person name="Park D."/>
            <person name="Sanford R.A."/>
            <person name="Loeffler F.E."/>
        </authorList>
    </citation>
    <scope>NUCLEOTIDE SEQUENCE [LARGE SCALE GENOMIC DNA]</scope>
    <source>
        <strain evidence="9 10">ATCC BAA-841</strain>
    </source>
</reference>
<dbReference type="EC" id="2.1.1.198" evidence="6"/>
<dbReference type="Gene3D" id="3.40.1010.10">
    <property type="entry name" value="Cobalt-precorrin-4 Transmethylase, Domain 1"/>
    <property type="match status" value="1"/>
</dbReference>
<accession>A0A133XKW8</accession>
<evidence type="ECO:0000256" key="6">
    <source>
        <dbReference type="HAMAP-Rule" id="MF_01877"/>
    </source>
</evidence>
<keyword evidence="10" id="KW-1185">Reference proteome</keyword>
<proteinExistence type="inferred from homology"/>
<keyword evidence="3 6" id="KW-0489">Methyltransferase</keyword>
<organism evidence="9 10">
    <name type="scientific">Dechloromonas denitrificans</name>
    <dbReference type="NCBI Taxonomy" id="281362"/>
    <lineage>
        <taxon>Bacteria</taxon>
        <taxon>Pseudomonadati</taxon>
        <taxon>Pseudomonadota</taxon>
        <taxon>Betaproteobacteria</taxon>
        <taxon>Rhodocyclales</taxon>
        <taxon>Azonexaceae</taxon>
        <taxon>Dechloromonas</taxon>
    </lineage>
</organism>
<dbReference type="NCBIfam" id="TIGR00096">
    <property type="entry name" value="16S rRNA (cytidine(1402)-2'-O)-methyltransferase"/>
    <property type="match status" value="1"/>
</dbReference>
<dbReference type="RefSeq" id="WP_066880973.1">
    <property type="nucleotide sequence ID" value="NZ_LODL01000010.1"/>
</dbReference>
<dbReference type="HAMAP" id="MF_01877">
    <property type="entry name" value="16SrRNA_methyltr_I"/>
    <property type="match status" value="1"/>
</dbReference>
<dbReference type="PROSITE" id="PS01296">
    <property type="entry name" value="RSMI"/>
    <property type="match status" value="1"/>
</dbReference>
<dbReference type="GO" id="GO:0005737">
    <property type="term" value="C:cytoplasm"/>
    <property type="evidence" value="ECO:0007669"/>
    <property type="project" value="UniProtKB-SubCell"/>
</dbReference>
<dbReference type="Pfam" id="PF00590">
    <property type="entry name" value="TP_methylase"/>
    <property type="match status" value="1"/>
</dbReference>
<evidence type="ECO:0000259" key="8">
    <source>
        <dbReference type="Pfam" id="PF23016"/>
    </source>
</evidence>
<evidence type="ECO:0000256" key="1">
    <source>
        <dbReference type="ARBA" id="ARBA00022490"/>
    </source>
</evidence>
<dbReference type="PANTHER" id="PTHR46111:SF1">
    <property type="entry name" value="RIBOSOMAL RNA SMALL SUBUNIT METHYLTRANSFERASE I"/>
    <property type="match status" value="1"/>
</dbReference>
<gene>
    <name evidence="6" type="primary">rsmI</name>
    <name evidence="9" type="ORF">AT959_04290</name>
</gene>
<feature type="domain" description="Tetrapyrrole methylase" evidence="7">
    <location>
        <begin position="8"/>
        <end position="206"/>
    </location>
</feature>
<dbReference type="InterPro" id="IPR014776">
    <property type="entry name" value="4pyrrole_Mease_sub2"/>
</dbReference>
<comment type="catalytic activity">
    <reaction evidence="6">
        <text>cytidine(1402) in 16S rRNA + S-adenosyl-L-methionine = 2'-O-methylcytidine(1402) in 16S rRNA + S-adenosyl-L-homocysteine + H(+)</text>
        <dbReference type="Rhea" id="RHEA:42924"/>
        <dbReference type="Rhea" id="RHEA-COMP:10285"/>
        <dbReference type="Rhea" id="RHEA-COMP:10286"/>
        <dbReference type="ChEBI" id="CHEBI:15378"/>
        <dbReference type="ChEBI" id="CHEBI:57856"/>
        <dbReference type="ChEBI" id="CHEBI:59789"/>
        <dbReference type="ChEBI" id="CHEBI:74495"/>
        <dbReference type="ChEBI" id="CHEBI:82748"/>
        <dbReference type="EC" id="2.1.1.198"/>
    </reaction>
</comment>
<comment type="function">
    <text evidence="6">Catalyzes the 2'-O-methylation of the ribose of cytidine 1402 (C1402) in 16S rRNA.</text>
</comment>
<dbReference type="InterPro" id="IPR035996">
    <property type="entry name" value="4pyrrol_Methylase_sf"/>
</dbReference>
<dbReference type="Proteomes" id="UP000070186">
    <property type="component" value="Unassembled WGS sequence"/>
</dbReference>
<dbReference type="InterPro" id="IPR000878">
    <property type="entry name" value="4pyrrol_Mease"/>
</dbReference>
<evidence type="ECO:0000256" key="2">
    <source>
        <dbReference type="ARBA" id="ARBA00022552"/>
    </source>
</evidence>
<evidence type="ECO:0000256" key="3">
    <source>
        <dbReference type="ARBA" id="ARBA00022603"/>
    </source>
</evidence>
<dbReference type="PIRSF" id="PIRSF005917">
    <property type="entry name" value="MTase_YraL"/>
    <property type="match status" value="1"/>
</dbReference>
<keyword evidence="1 6" id="KW-0963">Cytoplasm</keyword>
<dbReference type="AlphaFoldDB" id="A0A133XKW8"/>
<evidence type="ECO:0000256" key="5">
    <source>
        <dbReference type="ARBA" id="ARBA00022691"/>
    </source>
</evidence>